<name>A0A9N8Z3M1_9GLOM</name>
<dbReference type="Proteomes" id="UP000789759">
    <property type="component" value="Unassembled WGS sequence"/>
</dbReference>
<keyword evidence="3" id="KW-1185">Reference proteome</keyword>
<dbReference type="EMBL" id="CAJVQA010000289">
    <property type="protein sequence ID" value="CAG8466470.1"/>
    <property type="molecule type" value="Genomic_DNA"/>
</dbReference>
<evidence type="ECO:0000313" key="2">
    <source>
        <dbReference type="EMBL" id="CAG8466470.1"/>
    </source>
</evidence>
<dbReference type="AlphaFoldDB" id="A0A9N8Z3M1"/>
<protein>
    <submittedName>
        <fullName evidence="2">16285_t:CDS:1</fullName>
    </submittedName>
</protein>
<feature type="region of interest" description="Disordered" evidence="1">
    <location>
        <begin position="1"/>
        <end position="26"/>
    </location>
</feature>
<organism evidence="2 3">
    <name type="scientific">Cetraspora pellucida</name>
    <dbReference type="NCBI Taxonomy" id="1433469"/>
    <lineage>
        <taxon>Eukaryota</taxon>
        <taxon>Fungi</taxon>
        <taxon>Fungi incertae sedis</taxon>
        <taxon>Mucoromycota</taxon>
        <taxon>Glomeromycotina</taxon>
        <taxon>Glomeromycetes</taxon>
        <taxon>Diversisporales</taxon>
        <taxon>Gigasporaceae</taxon>
        <taxon>Cetraspora</taxon>
    </lineage>
</organism>
<sequence length="48" mass="5660">MRITTKQQHVTKRSKQESYAANPANKEENLYLQDNIPITNWADLQKMI</sequence>
<comment type="caution">
    <text evidence="2">The sequence shown here is derived from an EMBL/GenBank/DDBJ whole genome shotgun (WGS) entry which is preliminary data.</text>
</comment>
<gene>
    <name evidence="2" type="ORF">CPELLU_LOCUS866</name>
</gene>
<proteinExistence type="predicted"/>
<reference evidence="2" key="1">
    <citation type="submission" date="2021-06" db="EMBL/GenBank/DDBJ databases">
        <authorList>
            <person name="Kallberg Y."/>
            <person name="Tangrot J."/>
            <person name="Rosling A."/>
        </authorList>
    </citation>
    <scope>NUCLEOTIDE SEQUENCE</scope>
    <source>
        <strain evidence="2">FL966</strain>
    </source>
</reference>
<evidence type="ECO:0000256" key="1">
    <source>
        <dbReference type="SAM" id="MobiDB-lite"/>
    </source>
</evidence>
<evidence type="ECO:0000313" key="3">
    <source>
        <dbReference type="Proteomes" id="UP000789759"/>
    </source>
</evidence>
<accession>A0A9N8Z3M1</accession>